<dbReference type="RefSeq" id="WP_079640732.1">
    <property type="nucleotide sequence ID" value="NZ_FUZF01000001.1"/>
</dbReference>
<dbReference type="OrthoDB" id="676083at2"/>
<accession>A0A1T5B248</accession>
<keyword evidence="2" id="KW-1185">Reference proteome</keyword>
<dbReference type="EMBL" id="FUZF01000001">
    <property type="protein sequence ID" value="SKB41137.1"/>
    <property type="molecule type" value="Genomic_DNA"/>
</dbReference>
<name>A0A1T5B248_9SPHI</name>
<organism evidence="1 2">
    <name type="scientific">Sphingobacterium nematocida</name>
    <dbReference type="NCBI Taxonomy" id="1513896"/>
    <lineage>
        <taxon>Bacteria</taxon>
        <taxon>Pseudomonadati</taxon>
        <taxon>Bacteroidota</taxon>
        <taxon>Sphingobacteriia</taxon>
        <taxon>Sphingobacteriales</taxon>
        <taxon>Sphingobacteriaceae</taxon>
        <taxon>Sphingobacterium</taxon>
    </lineage>
</organism>
<dbReference type="STRING" id="1513896.SAMN05660841_00384"/>
<dbReference type="Proteomes" id="UP000190150">
    <property type="component" value="Unassembled WGS sequence"/>
</dbReference>
<evidence type="ECO:0000313" key="2">
    <source>
        <dbReference type="Proteomes" id="UP000190150"/>
    </source>
</evidence>
<protein>
    <submittedName>
        <fullName evidence="1">Uncharacterized protein</fullName>
    </submittedName>
</protein>
<reference evidence="2" key="1">
    <citation type="submission" date="2017-02" db="EMBL/GenBank/DDBJ databases">
        <authorList>
            <person name="Varghese N."/>
            <person name="Submissions S."/>
        </authorList>
    </citation>
    <scope>NUCLEOTIDE SEQUENCE [LARGE SCALE GENOMIC DNA]</scope>
    <source>
        <strain evidence="2">DSM 24091</strain>
    </source>
</reference>
<evidence type="ECO:0000313" key="1">
    <source>
        <dbReference type="EMBL" id="SKB41137.1"/>
    </source>
</evidence>
<dbReference type="AlphaFoldDB" id="A0A1T5B248"/>
<sequence>MKIIFFVLSLVCILSCKQVTKDFGPFTLNIPSSWTYVPQQGIDSYVGLIAIDQKDTLFFDYGPYSNTLIYTQLDSLFNLDTIPFSFEDFQKLSDFNFNFQYGNLSDSVYLKPYLTQYYTDTTIQSFPAHIVIPRNIGHGCTGIFVDSIWYRNTDSNSGKLVKKLALSGWNLSEKNHKTVMEVIKSLKFKALPLK</sequence>
<gene>
    <name evidence="1" type="ORF">SAMN05660841_00384</name>
</gene>
<proteinExistence type="predicted"/>